<keyword evidence="1" id="KW-0175">Coiled coil</keyword>
<comment type="caution">
    <text evidence="3">The sequence shown here is derived from an EMBL/GenBank/DDBJ whole genome shotgun (WGS) entry which is preliminary data.</text>
</comment>
<dbReference type="GeneID" id="81594650"/>
<reference evidence="3" key="2">
    <citation type="journal article" date="2023" name="IMA Fungus">
        <title>Comparative genomic study of the Penicillium genus elucidates a diverse pangenome and 15 lateral gene transfer events.</title>
        <authorList>
            <person name="Petersen C."/>
            <person name="Sorensen T."/>
            <person name="Nielsen M.R."/>
            <person name="Sondergaard T.E."/>
            <person name="Sorensen J.L."/>
            <person name="Fitzpatrick D.A."/>
            <person name="Frisvad J.C."/>
            <person name="Nielsen K.L."/>
        </authorList>
    </citation>
    <scope>NUCLEOTIDE SEQUENCE</scope>
    <source>
        <strain evidence="3">IBT 16125</strain>
    </source>
</reference>
<keyword evidence="4" id="KW-1185">Reference proteome</keyword>
<feature type="coiled-coil region" evidence="1">
    <location>
        <begin position="48"/>
        <end position="191"/>
    </location>
</feature>
<evidence type="ECO:0000313" key="4">
    <source>
        <dbReference type="Proteomes" id="UP001213681"/>
    </source>
</evidence>
<dbReference type="RefSeq" id="XP_056772174.1">
    <property type="nucleotide sequence ID" value="XM_056904407.1"/>
</dbReference>
<protein>
    <submittedName>
        <fullName evidence="3">Uncharacterized protein</fullName>
    </submittedName>
</protein>
<feature type="non-terminal residue" evidence="3">
    <location>
        <position position="1"/>
    </location>
</feature>
<evidence type="ECO:0000256" key="2">
    <source>
        <dbReference type="SAM" id="MobiDB-lite"/>
    </source>
</evidence>
<evidence type="ECO:0000256" key="1">
    <source>
        <dbReference type="SAM" id="Coils"/>
    </source>
</evidence>
<dbReference type="EMBL" id="JAPVEA010000001">
    <property type="protein sequence ID" value="KAJ5465327.1"/>
    <property type="molecule type" value="Genomic_DNA"/>
</dbReference>
<reference evidence="3" key="1">
    <citation type="submission" date="2022-12" db="EMBL/GenBank/DDBJ databases">
        <authorList>
            <person name="Petersen C."/>
        </authorList>
    </citation>
    <scope>NUCLEOTIDE SEQUENCE</scope>
    <source>
        <strain evidence="3">IBT 16125</strain>
    </source>
</reference>
<dbReference type="AlphaFoldDB" id="A0AAD6G9F5"/>
<name>A0AAD6G9F5_9EURO</name>
<organism evidence="3 4">
    <name type="scientific">Penicillium daleae</name>
    <dbReference type="NCBI Taxonomy" id="63821"/>
    <lineage>
        <taxon>Eukaryota</taxon>
        <taxon>Fungi</taxon>
        <taxon>Dikarya</taxon>
        <taxon>Ascomycota</taxon>
        <taxon>Pezizomycotina</taxon>
        <taxon>Eurotiomycetes</taxon>
        <taxon>Eurotiomycetidae</taxon>
        <taxon>Eurotiales</taxon>
        <taxon>Aspergillaceae</taxon>
        <taxon>Penicillium</taxon>
    </lineage>
</organism>
<gene>
    <name evidence="3" type="ORF">N7458_001013</name>
</gene>
<dbReference type="Proteomes" id="UP001213681">
    <property type="component" value="Unassembled WGS sequence"/>
</dbReference>
<feature type="region of interest" description="Disordered" evidence="2">
    <location>
        <begin position="1"/>
        <end position="22"/>
    </location>
</feature>
<evidence type="ECO:0000313" key="3">
    <source>
        <dbReference type="EMBL" id="KAJ5465327.1"/>
    </source>
</evidence>
<sequence>MSLENKARALPQQGRISPSDHLKNPLEQIVQLAARPELQSTASIFDEINRRQAEINAKEAELAKAQNDLKALKGKTEDAVEVMFTANEKLKAKLRGVKEENGLRLQSLEAKDKDLNERAEQISGLKSELKNLQAGHSQEIEKAAQLSRDITSLQEKLKEKEKMIDKMKAAGSNLKTLLSEEQKKSAELEKERIVFHEEGQKTLAQLRKLESFAVRGAEADEDTIVEALSTKMAWDKFQMDSELAVRHHVPLLAFNSPAAKGMRLAVILAILAREIDTNIFQPNYLFSDTELRVVLCDLATVDGGKESFCRSMLLSIDHSAQQVSIQSRIQTVVCNVSNSLFGVLSEAQFGEFRQRIENVVTRAIETWRPIQSASKKYETDFEPLKWDDNDWTQFQFPGDNNDQNEAANSHQGSNLLTVFPRISWVNNDKRHPHTFVVQLMASPAHGISSSWHLQLMASPAHGITKP</sequence>
<accession>A0AAD6G9F5</accession>
<proteinExistence type="predicted"/>